<sequence length="284" mass="31676">KINCLDNYTITSGYEENILLVAASKNNISLLKLEKGKTKELVEVSDQIDSEEPQPSVTATEGIQPEPSQGESIVDSAAEPAKPDIESQPVRVLRGGQIEGGEYIFKIKVINNGKYNITDVNIYILTYPEESLILSRIDGHPESSPDRAKFRKISKGGGFVSPSFIFKPNKDCIKGTIHSFINFISEEDQIETINVEPHEIRMICGLLKPKIVSNEEFENLTKDLLTFKRNDEEFTIPCSAEELFQKLSGLLKSKNFAIVDTEKQEIEGKFIGIIKGFAEGSFNK</sequence>
<evidence type="ECO:0000313" key="2">
    <source>
        <dbReference type="EMBL" id="GAG89756.1"/>
    </source>
</evidence>
<dbReference type="EMBL" id="BART01011983">
    <property type="protein sequence ID" value="GAG89756.1"/>
    <property type="molecule type" value="Genomic_DNA"/>
</dbReference>
<comment type="caution">
    <text evidence="2">The sequence shown here is derived from an EMBL/GenBank/DDBJ whole genome shotgun (WGS) entry which is preliminary data.</text>
</comment>
<organism evidence="2">
    <name type="scientific">marine sediment metagenome</name>
    <dbReference type="NCBI Taxonomy" id="412755"/>
    <lineage>
        <taxon>unclassified sequences</taxon>
        <taxon>metagenomes</taxon>
        <taxon>ecological metagenomes</taxon>
    </lineage>
</organism>
<reference evidence="2" key="1">
    <citation type="journal article" date="2014" name="Front. Microbiol.">
        <title>High frequency of phylogenetically diverse reductive dehalogenase-homologous genes in deep subseafloor sedimentary metagenomes.</title>
        <authorList>
            <person name="Kawai M."/>
            <person name="Futagami T."/>
            <person name="Toyoda A."/>
            <person name="Takaki Y."/>
            <person name="Nishi S."/>
            <person name="Hori S."/>
            <person name="Arai W."/>
            <person name="Tsubouchi T."/>
            <person name="Morono Y."/>
            <person name="Uchiyama I."/>
            <person name="Ito T."/>
            <person name="Fujiyama A."/>
            <person name="Inagaki F."/>
            <person name="Takami H."/>
        </authorList>
    </citation>
    <scope>NUCLEOTIDE SEQUENCE</scope>
    <source>
        <strain evidence="2">Expedition CK06-06</strain>
    </source>
</reference>
<gene>
    <name evidence="2" type="ORF">S01H4_25239</name>
</gene>
<feature type="non-terminal residue" evidence="2">
    <location>
        <position position="284"/>
    </location>
</feature>
<dbReference type="AlphaFoldDB" id="X1CZU9"/>
<feature type="compositionally biased region" description="Polar residues" evidence="1">
    <location>
        <begin position="53"/>
        <end position="71"/>
    </location>
</feature>
<feature type="non-terminal residue" evidence="2">
    <location>
        <position position="1"/>
    </location>
</feature>
<proteinExistence type="predicted"/>
<feature type="region of interest" description="Disordered" evidence="1">
    <location>
        <begin position="45"/>
        <end position="85"/>
    </location>
</feature>
<protein>
    <submittedName>
        <fullName evidence="2">Uncharacterized protein</fullName>
    </submittedName>
</protein>
<accession>X1CZU9</accession>
<name>X1CZU9_9ZZZZ</name>
<evidence type="ECO:0000256" key="1">
    <source>
        <dbReference type="SAM" id="MobiDB-lite"/>
    </source>
</evidence>